<reference evidence="1 2" key="1">
    <citation type="journal article" date="2024" name="Int. J. Mol. Sci.">
        <title>Exploration of Alicyclobacillus spp. Genome in Search of Antibiotic Resistance.</title>
        <authorList>
            <person name="Bucka-Kolendo J."/>
            <person name="Kiousi D.E."/>
            <person name="Dekowska A."/>
            <person name="Mikolajczuk-Szczyrba A."/>
            <person name="Karadedos D.M."/>
            <person name="Michael P."/>
            <person name="Galanis A."/>
            <person name="Sokolowska B."/>
        </authorList>
    </citation>
    <scope>NUCLEOTIDE SEQUENCE [LARGE SCALE GENOMIC DNA]</scope>
    <source>
        <strain evidence="1 2">KKP 3000</strain>
    </source>
</reference>
<evidence type="ECO:0000313" key="2">
    <source>
        <dbReference type="Proteomes" id="UP001579974"/>
    </source>
</evidence>
<keyword evidence="2" id="KW-1185">Reference proteome</keyword>
<accession>A0ABV5ALG0</accession>
<sequence>MNRFVRIIIGTVILPVAIAAGIIEYPYLSYKLLPVMPYYNQHVSWPNDGIDMVLPLSVGPRIGKAPNGDPILSIPGQSNRDWVYREEFPHWWTGVGDVTSKKGIKPPSLQDLTISEIRVIAYGDPRFQKLQVLDVTKNTKVIHGFLNPMRKRELVKVPDGGKVIGIELISPELQGIALYTVVVILPGQGDYVYIASTSPNQPDSAIKMGPAFSNWLGQVQQAHEGSFGM</sequence>
<evidence type="ECO:0000313" key="1">
    <source>
        <dbReference type="EMBL" id="MFB5193121.1"/>
    </source>
</evidence>
<evidence type="ECO:0008006" key="3">
    <source>
        <dbReference type="Google" id="ProtNLM"/>
    </source>
</evidence>
<gene>
    <name evidence="1" type="ORF">KKP3000_003066</name>
</gene>
<comment type="caution">
    <text evidence="1">The sequence shown here is derived from an EMBL/GenBank/DDBJ whole genome shotgun (WGS) entry which is preliminary data.</text>
</comment>
<protein>
    <recommendedName>
        <fullName evidence="3">DUF1795 domain-containing protein</fullName>
    </recommendedName>
</protein>
<name>A0ABV5ALG0_9BACL</name>
<proteinExistence type="predicted"/>
<dbReference type="EMBL" id="JBDXSU010000040">
    <property type="protein sequence ID" value="MFB5193121.1"/>
    <property type="molecule type" value="Genomic_DNA"/>
</dbReference>
<dbReference type="Proteomes" id="UP001579974">
    <property type="component" value="Unassembled WGS sequence"/>
</dbReference>
<organism evidence="1 2">
    <name type="scientific">Alicyclobacillus fastidiosus</name>
    <dbReference type="NCBI Taxonomy" id="392011"/>
    <lineage>
        <taxon>Bacteria</taxon>
        <taxon>Bacillati</taxon>
        <taxon>Bacillota</taxon>
        <taxon>Bacilli</taxon>
        <taxon>Bacillales</taxon>
        <taxon>Alicyclobacillaceae</taxon>
        <taxon>Alicyclobacillus</taxon>
    </lineage>
</organism>
<dbReference type="RefSeq" id="WP_275475977.1">
    <property type="nucleotide sequence ID" value="NZ_CP162940.1"/>
</dbReference>